<evidence type="ECO:0000256" key="4">
    <source>
        <dbReference type="ARBA" id="ARBA00035204"/>
    </source>
</evidence>
<dbReference type="GO" id="GO:0006412">
    <property type="term" value="P:translation"/>
    <property type="evidence" value="ECO:0007669"/>
    <property type="project" value="InterPro"/>
</dbReference>
<dbReference type="AlphaFoldDB" id="A0A1F6C5N4"/>
<dbReference type="GO" id="GO:1990904">
    <property type="term" value="C:ribonucleoprotein complex"/>
    <property type="evidence" value="ECO:0007669"/>
    <property type="project" value="UniProtKB-KW"/>
</dbReference>
<dbReference type="GO" id="GO:0003735">
    <property type="term" value="F:structural constituent of ribosome"/>
    <property type="evidence" value="ECO:0007669"/>
    <property type="project" value="InterPro"/>
</dbReference>
<keyword evidence="3" id="KW-0687">Ribonucleoprotein</keyword>
<accession>A0A1F6C5N4</accession>
<dbReference type="InterPro" id="IPR036049">
    <property type="entry name" value="Ribosomal_uL29_sf"/>
</dbReference>
<name>A0A1F6C5N4_9BACT</name>
<comment type="similarity">
    <text evidence="1">Belongs to the universal ribosomal protein uL29 family.</text>
</comment>
<dbReference type="InterPro" id="IPR001854">
    <property type="entry name" value="Ribosomal_uL29"/>
</dbReference>
<sequence length="53" mass="6066">SPEDLQKLLNELQADLREFRFGMSGGRTKNVKKARAIRADIARVHTILSEKTR</sequence>
<feature type="non-terminal residue" evidence="6">
    <location>
        <position position="1"/>
    </location>
</feature>
<evidence type="ECO:0000313" key="7">
    <source>
        <dbReference type="Proteomes" id="UP000178249"/>
    </source>
</evidence>
<gene>
    <name evidence="6" type="ORF">A2841_00570</name>
</gene>
<dbReference type="NCBIfam" id="TIGR00012">
    <property type="entry name" value="L29"/>
    <property type="match status" value="1"/>
</dbReference>
<evidence type="ECO:0000256" key="5">
    <source>
        <dbReference type="ARBA" id="ARBA00035476"/>
    </source>
</evidence>
<dbReference type="SUPFAM" id="SSF46561">
    <property type="entry name" value="Ribosomal protein L29 (L29p)"/>
    <property type="match status" value="1"/>
</dbReference>
<dbReference type="Proteomes" id="UP000178249">
    <property type="component" value="Unassembled WGS sequence"/>
</dbReference>
<dbReference type="Gene3D" id="1.10.287.310">
    <property type="match status" value="1"/>
</dbReference>
<dbReference type="Pfam" id="PF00831">
    <property type="entry name" value="Ribosomal_L29"/>
    <property type="match status" value="1"/>
</dbReference>
<organism evidence="6 7">
    <name type="scientific">Candidatus Kaiserbacteria bacterium RIFCSPHIGHO2_01_FULL_48_10</name>
    <dbReference type="NCBI Taxonomy" id="1798476"/>
    <lineage>
        <taxon>Bacteria</taxon>
        <taxon>Candidatus Kaiseribacteriota</taxon>
    </lineage>
</organism>
<reference evidence="6 7" key="1">
    <citation type="journal article" date="2016" name="Nat. Commun.">
        <title>Thousands of microbial genomes shed light on interconnected biogeochemical processes in an aquifer system.</title>
        <authorList>
            <person name="Anantharaman K."/>
            <person name="Brown C.T."/>
            <person name="Hug L.A."/>
            <person name="Sharon I."/>
            <person name="Castelle C.J."/>
            <person name="Probst A.J."/>
            <person name="Thomas B.C."/>
            <person name="Singh A."/>
            <person name="Wilkins M.J."/>
            <person name="Karaoz U."/>
            <person name="Brodie E.L."/>
            <person name="Williams K.H."/>
            <person name="Hubbard S.S."/>
            <person name="Banfield J.F."/>
        </authorList>
    </citation>
    <scope>NUCLEOTIDE SEQUENCE [LARGE SCALE GENOMIC DNA]</scope>
</reference>
<dbReference type="EMBL" id="MFKP01000009">
    <property type="protein sequence ID" value="OGG44450.1"/>
    <property type="molecule type" value="Genomic_DNA"/>
</dbReference>
<proteinExistence type="inferred from homology"/>
<protein>
    <recommendedName>
        <fullName evidence="4">Large ribosomal subunit protein uL29</fullName>
    </recommendedName>
    <alternativeName>
        <fullName evidence="5">50S ribosomal protein L29</fullName>
    </alternativeName>
</protein>
<evidence type="ECO:0000313" key="6">
    <source>
        <dbReference type="EMBL" id="OGG44450.1"/>
    </source>
</evidence>
<evidence type="ECO:0000256" key="1">
    <source>
        <dbReference type="ARBA" id="ARBA00009254"/>
    </source>
</evidence>
<comment type="caution">
    <text evidence="6">The sequence shown here is derived from an EMBL/GenBank/DDBJ whole genome shotgun (WGS) entry which is preliminary data.</text>
</comment>
<dbReference type="GO" id="GO:0005840">
    <property type="term" value="C:ribosome"/>
    <property type="evidence" value="ECO:0007669"/>
    <property type="project" value="UniProtKB-KW"/>
</dbReference>
<evidence type="ECO:0000256" key="3">
    <source>
        <dbReference type="ARBA" id="ARBA00023274"/>
    </source>
</evidence>
<evidence type="ECO:0000256" key="2">
    <source>
        <dbReference type="ARBA" id="ARBA00022980"/>
    </source>
</evidence>
<keyword evidence="2 6" id="KW-0689">Ribosomal protein</keyword>